<sequence>MSLQILYKLINRVWAFLQATVIATGYKRKQIQNICFSGSACLLPVQAFLLLLFVPVVIRVSINNTNKSEGPK</sequence>
<evidence type="ECO:0000313" key="3">
    <source>
        <dbReference type="Proteomes" id="UP000034189"/>
    </source>
</evidence>
<organism evidence="2 3">
    <name type="scientific">Paenibacillus durus ATCC 35681</name>
    <dbReference type="NCBI Taxonomy" id="1333534"/>
    <lineage>
        <taxon>Bacteria</taxon>
        <taxon>Bacillati</taxon>
        <taxon>Bacillota</taxon>
        <taxon>Bacilli</taxon>
        <taxon>Bacillales</taxon>
        <taxon>Paenibacillaceae</taxon>
        <taxon>Paenibacillus</taxon>
    </lineage>
</organism>
<gene>
    <name evidence="2" type="ORF">VK70_13775</name>
</gene>
<keyword evidence="1" id="KW-1133">Transmembrane helix</keyword>
<feature type="transmembrane region" description="Helical" evidence="1">
    <location>
        <begin position="34"/>
        <end position="58"/>
    </location>
</feature>
<evidence type="ECO:0000313" key="2">
    <source>
        <dbReference type="EMBL" id="AKG35509.1"/>
    </source>
</evidence>
<accession>A0A0F7FBC0</accession>
<name>A0A0F7FBC0_PAEDU</name>
<reference evidence="2 3" key="2">
    <citation type="journal article" date="2016" name="Genome Announc.">
        <title>Genome Sequence of a Gram-Positive Diazotroph, Paenibacillus durus Type Strain ATCC 35681.</title>
        <authorList>
            <person name="Halim M.A."/>
            <person name="Rahman A.Y."/>
            <person name="Sim K.S."/>
            <person name="Yam H.C."/>
            <person name="Rahim A.A."/>
            <person name="Ghazali A.H."/>
            <person name="Najimudin N."/>
        </authorList>
    </citation>
    <scope>NUCLEOTIDE SEQUENCE [LARGE SCALE GENOMIC DNA]</scope>
    <source>
        <strain evidence="2 3">ATCC 35681</strain>
    </source>
</reference>
<dbReference type="HOGENOM" id="CLU_2718485_0_0_9"/>
<dbReference type="PATRIC" id="fig|1333534.5.peg.3030"/>
<keyword evidence="1" id="KW-0472">Membrane</keyword>
<dbReference type="EMBL" id="CP011114">
    <property type="protein sequence ID" value="AKG35509.1"/>
    <property type="molecule type" value="Genomic_DNA"/>
</dbReference>
<keyword evidence="1" id="KW-0812">Transmembrane</keyword>
<evidence type="ECO:0000256" key="1">
    <source>
        <dbReference type="SAM" id="Phobius"/>
    </source>
</evidence>
<dbReference type="AlphaFoldDB" id="A0A0F7FBC0"/>
<proteinExistence type="predicted"/>
<reference evidence="2 3" key="1">
    <citation type="submission" date="2015-03" db="EMBL/GenBank/DDBJ databases">
        <authorList>
            <person name="Abdul Halim M."/>
        </authorList>
    </citation>
    <scope>NUCLEOTIDE SEQUENCE [LARGE SCALE GENOMIC DNA]</scope>
    <source>
        <strain evidence="2 3">ATCC 35681</strain>
    </source>
</reference>
<protein>
    <submittedName>
        <fullName evidence="2">Uncharacterized protein</fullName>
    </submittedName>
</protein>
<dbReference type="Proteomes" id="UP000034189">
    <property type="component" value="Chromosome"/>
</dbReference>